<feature type="domain" description="ABC transporter" evidence="10">
    <location>
        <begin position="10"/>
        <end position="245"/>
    </location>
</feature>
<evidence type="ECO:0000256" key="7">
    <source>
        <dbReference type="ARBA" id="ARBA00023004"/>
    </source>
</evidence>
<evidence type="ECO:0000256" key="2">
    <source>
        <dbReference type="ARBA" id="ARBA00022448"/>
    </source>
</evidence>
<evidence type="ECO:0000259" key="10">
    <source>
        <dbReference type="PROSITE" id="PS50893"/>
    </source>
</evidence>
<dbReference type="PROSITE" id="PS50893">
    <property type="entry name" value="ABC_TRANSPORTER_2"/>
    <property type="match status" value="1"/>
</dbReference>
<organism evidence="11 12">
    <name type="scientific">Nguyenibacter vanlangensis</name>
    <dbReference type="NCBI Taxonomy" id="1216886"/>
    <lineage>
        <taxon>Bacteria</taxon>
        <taxon>Pseudomonadati</taxon>
        <taxon>Pseudomonadota</taxon>
        <taxon>Alphaproteobacteria</taxon>
        <taxon>Acetobacterales</taxon>
        <taxon>Acetobacteraceae</taxon>
        <taxon>Nguyenibacter</taxon>
    </lineage>
</organism>
<gene>
    <name evidence="11" type="ORF">AAC691_03410</name>
</gene>
<evidence type="ECO:0000256" key="8">
    <source>
        <dbReference type="ARBA" id="ARBA00023065"/>
    </source>
</evidence>
<keyword evidence="2" id="KW-0813">Transport</keyword>
<evidence type="ECO:0000313" key="11">
    <source>
        <dbReference type="EMBL" id="XAE43516.1"/>
    </source>
</evidence>
<dbReference type="Gene3D" id="3.40.50.300">
    <property type="entry name" value="P-loop containing nucleotide triphosphate hydrolases"/>
    <property type="match status" value="1"/>
</dbReference>
<dbReference type="GO" id="GO:0005524">
    <property type="term" value="F:ATP binding"/>
    <property type="evidence" value="ECO:0007669"/>
    <property type="project" value="UniProtKB-KW"/>
</dbReference>
<dbReference type="PROSITE" id="PS00211">
    <property type="entry name" value="ABC_TRANSPORTER_1"/>
    <property type="match status" value="1"/>
</dbReference>
<dbReference type="SMART" id="SM00382">
    <property type="entry name" value="AAA"/>
    <property type="match status" value="1"/>
</dbReference>
<dbReference type="PANTHER" id="PTHR42771">
    <property type="entry name" value="IRON(3+)-HYDROXAMATE IMPORT ATP-BINDING PROTEIN FHUC"/>
    <property type="match status" value="1"/>
</dbReference>
<keyword evidence="3" id="KW-1003">Cell membrane</keyword>
<keyword evidence="6 11" id="KW-0067">ATP-binding</keyword>
<dbReference type="CDD" id="cd03214">
    <property type="entry name" value="ABC_Iron-Siderophores_B12_Hemin"/>
    <property type="match status" value="1"/>
</dbReference>
<keyword evidence="12" id="KW-1185">Reference proteome</keyword>
<sequence>MTGPDRAGDLCARNVTVRYGRRTVLQDLSLGPLPAGRVSALLGPNGSGKSTLLRALAGLERTDAQVRLGATDLSRLRPAARARHCVYLPQALPPPVHLQVLESVIAARRAGPHAGGWQDDEVTESLEILARLGVDQLALRYMDALSGGQRQLVGLAQALVRRPDVLLLDEPLSALDLHHQFSVMDMVRQETRTRGMVTVVVLHDLNIALQQADYAVMLSDGKIQGAGPPIQVVTAPVLRQVYGVRARIEHCSRGRPHVVVDGVE</sequence>
<keyword evidence="5" id="KW-0547">Nucleotide-binding</keyword>
<evidence type="ECO:0000256" key="4">
    <source>
        <dbReference type="ARBA" id="ARBA00022496"/>
    </source>
</evidence>
<dbReference type="InterPro" id="IPR017871">
    <property type="entry name" value="ABC_transporter-like_CS"/>
</dbReference>
<evidence type="ECO:0000256" key="5">
    <source>
        <dbReference type="ARBA" id="ARBA00022741"/>
    </source>
</evidence>
<dbReference type="InterPro" id="IPR051535">
    <property type="entry name" value="Siderophore_ABC-ATPase"/>
</dbReference>
<name>A0ABZ3D7N3_9PROT</name>
<keyword evidence="7" id="KW-0408">Iron</keyword>
<keyword evidence="4" id="KW-0410">Iron transport</keyword>
<protein>
    <submittedName>
        <fullName evidence="11">ABC transporter ATP-binding protein</fullName>
    </submittedName>
</protein>
<dbReference type="Pfam" id="PF00005">
    <property type="entry name" value="ABC_tran"/>
    <property type="match status" value="1"/>
</dbReference>
<proteinExistence type="predicted"/>
<reference evidence="11 12" key="1">
    <citation type="submission" date="2024-04" db="EMBL/GenBank/DDBJ databases">
        <title>Complete genome sequence of Nguyenibacter vanlangesis HBCM-1154, a strain capable of nitrogen fixation, IAA production, and phosphorus solubilization isolated from sugarcane soil.</title>
        <authorList>
            <person name="MY HANH P."/>
        </authorList>
    </citation>
    <scope>NUCLEOTIDE SEQUENCE [LARGE SCALE GENOMIC DNA]</scope>
    <source>
        <strain evidence="11 12">HBCM 1154</strain>
    </source>
</reference>
<dbReference type="InterPro" id="IPR003593">
    <property type="entry name" value="AAA+_ATPase"/>
</dbReference>
<dbReference type="InterPro" id="IPR003439">
    <property type="entry name" value="ABC_transporter-like_ATP-bd"/>
</dbReference>
<evidence type="ECO:0000256" key="6">
    <source>
        <dbReference type="ARBA" id="ARBA00022840"/>
    </source>
</evidence>
<dbReference type="InterPro" id="IPR027417">
    <property type="entry name" value="P-loop_NTPase"/>
</dbReference>
<comment type="subcellular location">
    <subcellularLocation>
        <location evidence="1">Cell membrane</location>
        <topology evidence="1">Peripheral membrane protein</topology>
    </subcellularLocation>
</comment>
<dbReference type="EMBL" id="CP152276">
    <property type="protein sequence ID" value="XAE43516.1"/>
    <property type="molecule type" value="Genomic_DNA"/>
</dbReference>
<dbReference type="RefSeq" id="WP_342628951.1">
    <property type="nucleotide sequence ID" value="NZ_CP152276.1"/>
</dbReference>
<evidence type="ECO:0000256" key="3">
    <source>
        <dbReference type="ARBA" id="ARBA00022475"/>
    </source>
</evidence>
<dbReference type="PANTHER" id="PTHR42771:SF7">
    <property type="entry name" value="ABC-TYPE COBALAMIN_FE3+-SIDEROPHORES TRANSPORT SYSTEM, ATPASE COMPONENT"/>
    <property type="match status" value="1"/>
</dbReference>
<dbReference type="SUPFAM" id="SSF52540">
    <property type="entry name" value="P-loop containing nucleoside triphosphate hydrolases"/>
    <property type="match status" value="1"/>
</dbReference>
<keyword evidence="9" id="KW-0472">Membrane</keyword>
<dbReference type="Proteomes" id="UP001449795">
    <property type="component" value="Chromosome"/>
</dbReference>
<accession>A0ABZ3D7N3</accession>
<evidence type="ECO:0000256" key="1">
    <source>
        <dbReference type="ARBA" id="ARBA00004202"/>
    </source>
</evidence>
<evidence type="ECO:0000256" key="9">
    <source>
        <dbReference type="ARBA" id="ARBA00023136"/>
    </source>
</evidence>
<keyword evidence="8" id="KW-0406">Ion transport</keyword>
<evidence type="ECO:0000313" key="12">
    <source>
        <dbReference type="Proteomes" id="UP001449795"/>
    </source>
</evidence>